<proteinExistence type="predicted"/>
<protein>
    <submittedName>
        <fullName evidence="10">C-type cytochrome</fullName>
    </submittedName>
</protein>
<comment type="subcellular location">
    <subcellularLocation>
        <location evidence="1">Cell envelope</location>
    </subcellularLocation>
</comment>
<evidence type="ECO:0000256" key="7">
    <source>
        <dbReference type="PROSITE-ProRule" id="PRU00433"/>
    </source>
</evidence>
<keyword evidence="3 7" id="KW-0479">Metal-binding</keyword>
<evidence type="ECO:0000259" key="9">
    <source>
        <dbReference type="PROSITE" id="PS51007"/>
    </source>
</evidence>
<comment type="caution">
    <text evidence="10">The sequence shown here is derived from an EMBL/GenBank/DDBJ whole genome shotgun (WGS) entry which is preliminary data.</text>
</comment>
<evidence type="ECO:0000313" key="10">
    <source>
        <dbReference type="EMBL" id="TYL95487.1"/>
    </source>
</evidence>
<feature type="chain" id="PRO_5022987033" evidence="8">
    <location>
        <begin position="23"/>
        <end position="448"/>
    </location>
</feature>
<dbReference type="GO" id="GO:0030313">
    <property type="term" value="C:cell envelope"/>
    <property type="evidence" value="ECO:0007669"/>
    <property type="project" value="UniProtKB-SubCell"/>
</dbReference>
<dbReference type="GO" id="GO:0020037">
    <property type="term" value="F:heme binding"/>
    <property type="evidence" value="ECO:0007669"/>
    <property type="project" value="InterPro"/>
</dbReference>
<organism evidence="10 11">
    <name type="scientific">Bradyrhizobium rifense</name>
    <dbReference type="NCBI Taxonomy" id="515499"/>
    <lineage>
        <taxon>Bacteria</taxon>
        <taxon>Pseudomonadati</taxon>
        <taxon>Pseudomonadota</taxon>
        <taxon>Alphaproteobacteria</taxon>
        <taxon>Hyphomicrobiales</taxon>
        <taxon>Nitrobacteraceae</taxon>
        <taxon>Bradyrhizobium</taxon>
    </lineage>
</organism>
<evidence type="ECO:0000256" key="2">
    <source>
        <dbReference type="ARBA" id="ARBA00022617"/>
    </source>
</evidence>
<reference evidence="10 11" key="1">
    <citation type="submission" date="2019-08" db="EMBL/GenBank/DDBJ databases">
        <title>Bradyrhizobium hipponensis sp. nov., a rhizobium isolated from a Lupinus angustifolius root nodule in Tunisia.</title>
        <authorList>
            <person name="Off K."/>
            <person name="Rejili M."/>
            <person name="Mars M."/>
            <person name="Brachmann A."/>
            <person name="Marin M."/>
        </authorList>
    </citation>
    <scope>NUCLEOTIDE SEQUENCE [LARGE SCALE GENOMIC DNA]</scope>
    <source>
        <strain evidence="10 11">CTAW71</strain>
    </source>
</reference>
<dbReference type="InterPro" id="IPR036909">
    <property type="entry name" value="Cyt_c-like_dom_sf"/>
</dbReference>
<dbReference type="PANTHER" id="PTHR30600:SF10">
    <property type="entry name" value="BLL6722 PROTEIN"/>
    <property type="match status" value="1"/>
</dbReference>
<evidence type="ECO:0000256" key="1">
    <source>
        <dbReference type="ARBA" id="ARBA00004196"/>
    </source>
</evidence>
<keyword evidence="5" id="KW-0560">Oxidoreductase</keyword>
<evidence type="ECO:0000256" key="6">
    <source>
        <dbReference type="ARBA" id="ARBA00023004"/>
    </source>
</evidence>
<dbReference type="AlphaFoldDB" id="A0A5D3KSK7"/>
<dbReference type="OrthoDB" id="9805202at2"/>
<name>A0A5D3KSK7_9BRAD</name>
<evidence type="ECO:0000256" key="4">
    <source>
        <dbReference type="ARBA" id="ARBA00022729"/>
    </source>
</evidence>
<feature type="domain" description="Cytochrome c" evidence="9">
    <location>
        <begin position="53"/>
        <end position="202"/>
    </location>
</feature>
<dbReference type="PROSITE" id="PS51007">
    <property type="entry name" value="CYTC"/>
    <property type="match status" value="2"/>
</dbReference>
<gene>
    <name evidence="10" type="ORF">FXB40_14015</name>
</gene>
<feature type="domain" description="Cytochrome c" evidence="9">
    <location>
        <begin position="264"/>
        <end position="441"/>
    </location>
</feature>
<dbReference type="InterPro" id="IPR009056">
    <property type="entry name" value="Cyt_c-like_dom"/>
</dbReference>
<dbReference type="SUPFAM" id="SSF46626">
    <property type="entry name" value="Cytochrome c"/>
    <property type="match status" value="2"/>
</dbReference>
<evidence type="ECO:0000256" key="8">
    <source>
        <dbReference type="SAM" id="SignalP"/>
    </source>
</evidence>
<keyword evidence="4 8" id="KW-0732">Signal</keyword>
<keyword evidence="11" id="KW-1185">Reference proteome</keyword>
<dbReference type="Proteomes" id="UP000324758">
    <property type="component" value="Unassembled WGS sequence"/>
</dbReference>
<dbReference type="Pfam" id="PF03150">
    <property type="entry name" value="CCP_MauG"/>
    <property type="match status" value="1"/>
</dbReference>
<keyword evidence="6 7" id="KW-0408">Iron</keyword>
<dbReference type="InterPro" id="IPR051395">
    <property type="entry name" value="Cytochrome_c_Peroxidase/MauG"/>
</dbReference>
<dbReference type="GO" id="GO:0046872">
    <property type="term" value="F:metal ion binding"/>
    <property type="evidence" value="ECO:0007669"/>
    <property type="project" value="UniProtKB-KW"/>
</dbReference>
<dbReference type="Gene3D" id="1.10.760.10">
    <property type="entry name" value="Cytochrome c-like domain"/>
    <property type="match status" value="2"/>
</dbReference>
<dbReference type="EMBL" id="VSSS01000024">
    <property type="protein sequence ID" value="TYL95487.1"/>
    <property type="molecule type" value="Genomic_DNA"/>
</dbReference>
<feature type="signal peptide" evidence="8">
    <location>
        <begin position="1"/>
        <end position="22"/>
    </location>
</feature>
<dbReference type="InterPro" id="IPR006311">
    <property type="entry name" value="TAT_signal"/>
</dbReference>
<dbReference type="RefSeq" id="WP_148772777.1">
    <property type="nucleotide sequence ID" value="NZ_VSSS01000024.1"/>
</dbReference>
<dbReference type="GO" id="GO:0004130">
    <property type="term" value="F:cytochrome-c peroxidase activity"/>
    <property type="evidence" value="ECO:0007669"/>
    <property type="project" value="TreeGrafter"/>
</dbReference>
<dbReference type="PANTHER" id="PTHR30600">
    <property type="entry name" value="CYTOCHROME C PEROXIDASE-RELATED"/>
    <property type="match status" value="1"/>
</dbReference>
<evidence type="ECO:0000256" key="5">
    <source>
        <dbReference type="ARBA" id="ARBA00023002"/>
    </source>
</evidence>
<dbReference type="InterPro" id="IPR004852">
    <property type="entry name" value="Di-haem_cyt_c_peroxidsae"/>
</dbReference>
<accession>A0A5D3KSK7</accession>
<evidence type="ECO:0000313" key="11">
    <source>
        <dbReference type="Proteomes" id="UP000324758"/>
    </source>
</evidence>
<dbReference type="GO" id="GO:0009055">
    <property type="term" value="F:electron transfer activity"/>
    <property type="evidence" value="ECO:0007669"/>
    <property type="project" value="InterPro"/>
</dbReference>
<dbReference type="PROSITE" id="PS51318">
    <property type="entry name" value="TAT"/>
    <property type="match status" value="1"/>
</dbReference>
<sequence>MNSRTSWLLGAGLLALAGAVFAAGTQGLAEANPAGTNPNPVRLMRPPVAPLSAMAQLGKEIFFDASLSSSGALSCASCHSPDRAYGPPNDGPVMLGGATLSRQGARAVPSLTYLERHPNFSIGPDKGDDDNIIDLAQMAALGQQAARTTKTAGGNAASAQNIVPQGGLFWDGRADTLQDQALFPLLDPNEMDGGSAEIVADKLRRSPYVNRFVELFGAGVLRNQRLLIAEAMFAVARYQVEEQSFHPYSSKYDYWLEGKARLSESELRGLQLFNDPDKANCAGCHTSAPTRDGLPPQFTDHQYEALGAPRNTTLANNRDPNYFDLGVCGPQRTDVAEQTQYCGMFLTPTLRNTATRHAFFHNGVFSTLEQVMDFYNFRDTNPDKVFRRAADGTVQKFDDIPQKYHANVDVTDPPFDRHLGDKPAMTDQDMADIIAFLKTLTDGYKVEN</sequence>
<keyword evidence="2 7" id="KW-0349">Heme</keyword>
<evidence type="ECO:0000256" key="3">
    <source>
        <dbReference type="ARBA" id="ARBA00022723"/>
    </source>
</evidence>